<dbReference type="KEGG" id="vpn:A21D_01080"/>
<organism evidence="2 3">
    <name type="scientific">Virgibacillus dokdonensis</name>
    <dbReference type="NCBI Taxonomy" id="302167"/>
    <lineage>
        <taxon>Bacteria</taxon>
        <taxon>Bacillati</taxon>
        <taxon>Bacillota</taxon>
        <taxon>Bacilli</taxon>
        <taxon>Bacillales</taxon>
        <taxon>Bacillaceae</taxon>
        <taxon>Virgibacillus</taxon>
    </lineage>
</organism>
<evidence type="ECO:0000256" key="1">
    <source>
        <dbReference type="SAM" id="Phobius"/>
    </source>
</evidence>
<protein>
    <submittedName>
        <fullName evidence="2">Uncharacterized protein</fullName>
    </submittedName>
</protein>
<keyword evidence="1" id="KW-0472">Membrane</keyword>
<reference evidence="3" key="1">
    <citation type="submission" date="2016-11" db="EMBL/GenBank/DDBJ databases">
        <title>Complete genome sequence of Virgibacillus pantothenticus 21D, a halophilic bacterium isolated from the deep hypersaline anoxic basin Discovery in the Mediterranean Sea.</title>
        <authorList>
            <person name="Zeaiter Z."/>
            <person name="Booth J.M."/>
            <person name="Prosdocimi E.M."/>
            <person name="Mapelli F."/>
            <person name="Fusi M."/>
            <person name="Daffonchio D."/>
            <person name="Borin S."/>
            <person name="Crotti E."/>
        </authorList>
    </citation>
    <scope>NUCLEOTIDE SEQUENCE [LARGE SCALE GENOMIC DNA]</scope>
    <source>
        <strain evidence="3">21D</strain>
    </source>
</reference>
<evidence type="ECO:0000313" key="3">
    <source>
        <dbReference type="Proteomes" id="UP000234237"/>
    </source>
</evidence>
<keyword evidence="1" id="KW-1133">Transmembrane helix</keyword>
<accession>A0A2K9IWR1</accession>
<feature type="transmembrane region" description="Helical" evidence="1">
    <location>
        <begin position="20"/>
        <end position="40"/>
    </location>
</feature>
<evidence type="ECO:0000313" key="2">
    <source>
        <dbReference type="EMBL" id="AUJ24192.1"/>
    </source>
</evidence>
<proteinExistence type="predicted"/>
<gene>
    <name evidence="2" type="ORF">A21D_01080</name>
</gene>
<dbReference type="EMBL" id="CP018622">
    <property type="protein sequence ID" value="AUJ24192.1"/>
    <property type="molecule type" value="Genomic_DNA"/>
</dbReference>
<dbReference type="Proteomes" id="UP000234237">
    <property type="component" value="Chromosome"/>
</dbReference>
<keyword evidence="1" id="KW-0812">Transmembrane</keyword>
<dbReference type="AlphaFoldDB" id="A0A2K9IWR1"/>
<sequence>MGRNRNDNEKDLFDRAFIGSPGFMIVLVLVIIGSMTFNYFK</sequence>
<dbReference type="RefSeq" id="WP_257790352.1">
    <property type="nucleotide sequence ID" value="NZ_CP018622.1"/>
</dbReference>
<name>A0A2K9IWR1_9BACI</name>